<dbReference type="PANTHER" id="PTHR21299">
    <property type="entry name" value="CYTIDYLATE KINASE/PANTOATE-BETA-ALANINE LIGASE"/>
    <property type="match status" value="1"/>
</dbReference>
<dbReference type="AlphaFoldDB" id="A0A2T0AVW6"/>
<comment type="subcellular location">
    <subcellularLocation>
        <location evidence="8">Cytoplasm</location>
    </subcellularLocation>
</comment>
<dbReference type="EMBL" id="PVXM01000007">
    <property type="protein sequence ID" value="PRR74687.1"/>
    <property type="molecule type" value="Genomic_DNA"/>
</dbReference>
<dbReference type="InterPro" id="IPR011994">
    <property type="entry name" value="Cytidylate_kinase_dom"/>
</dbReference>
<comment type="similarity">
    <text evidence="1 8">Belongs to the cytidylate kinase family. Type 1 subfamily.</text>
</comment>
<dbReference type="InterPro" id="IPR003136">
    <property type="entry name" value="Cytidylate_kin"/>
</dbReference>
<accession>A0A2T0AVW6</accession>
<name>A0A2T0AVW6_9FIRM</name>
<evidence type="ECO:0000256" key="5">
    <source>
        <dbReference type="ARBA" id="ARBA00022840"/>
    </source>
</evidence>
<keyword evidence="11" id="KW-1185">Reference proteome</keyword>
<dbReference type="CDD" id="cd02020">
    <property type="entry name" value="CMPK"/>
    <property type="match status" value="1"/>
</dbReference>
<dbReference type="EC" id="2.7.4.25" evidence="8"/>
<keyword evidence="8" id="KW-0963">Cytoplasm</keyword>
<dbReference type="GO" id="GO:0015949">
    <property type="term" value="P:nucleobase-containing small molecule interconversion"/>
    <property type="evidence" value="ECO:0007669"/>
    <property type="project" value="TreeGrafter"/>
</dbReference>
<keyword evidence="5 8" id="KW-0067">ATP-binding</keyword>
<comment type="catalytic activity">
    <reaction evidence="7 8">
        <text>CMP + ATP = CDP + ADP</text>
        <dbReference type="Rhea" id="RHEA:11600"/>
        <dbReference type="ChEBI" id="CHEBI:30616"/>
        <dbReference type="ChEBI" id="CHEBI:58069"/>
        <dbReference type="ChEBI" id="CHEBI:60377"/>
        <dbReference type="ChEBI" id="CHEBI:456216"/>
        <dbReference type="EC" id="2.7.4.25"/>
    </reaction>
</comment>
<evidence type="ECO:0000256" key="4">
    <source>
        <dbReference type="ARBA" id="ARBA00022777"/>
    </source>
</evidence>
<dbReference type="RefSeq" id="WP_106004687.1">
    <property type="nucleotide sequence ID" value="NZ_CP136419.1"/>
</dbReference>
<dbReference type="GO" id="GO:0036430">
    <property type="term" value="F:CMP kinase activity"/>
    <property type="evidence" value="ECO:0007669"/>
    <property type="project" value="RHEA"/>
</dbReference>
<evidence type="ECO:0000259" key="9">
    <source>
        <dbReference type="Pfam" id="PF02224"/>
    </source>
</evidence>
<dbReference type="GO" id="GO:0036431">
    <property type="term" value="F:dCMP kinase activity"/>
    <property type="evidence" value="ECO:0007669"/>
    <property type="project" value="InterPro"/>
</dbReference>
<evidence type="ECO:0000313" key="11">
    <source>
        <dbReference type="Proteomes" id="UP000238415"/>
    </source>
</evidence>
<dbReference type="GO" id="GO:0005829">
    <property type="term" value="C:cytosol"/>
    <property type="evidence" value="ECO:0007669"/>
    <property type="project" value="TreeGrafter"/>
</dbReference>
<dbReference type="InterPro" id="IPR027417">
    <property type="entry name" value="P-loop_NTPase"/>
</dbReference>
<dbReference type="SUPFAM" id="SSF52540">
    <property type="entry name" value="P-loop containing nucleoside triphosphate hydrolases"/>
    <property type="match status" value="1"/>
</dbReference>
<dbReference type="OrthoDB" id="9807434at2"/>
<evidence type="ECO:0000256" key="1">
    <source>
        <dbReference type="ARBA" id="ARBA00009427"/>
    </source>
</evidence>
<dbReference type="HAMAP" id="MF_00238">
    <property type="entry name" value="Cytidyl_kinase_type1"/>
    <property type="match status" value="1"/>
</dbReference>
<evidence type="ECO:0000313" key="10">
    <source>
        <dbReference type="EMBL" id="PRR74687.1"/>
    </source>
</evidence>
<comment type="catalytic activity">
    <reaction evidence="6 8">
        <text>dCMP + ATP = dCDP + ADP</text>
        <dbReference type="Rhea" id="RHEA:25094"/>
        <dbReference type="ChEBI" id="CHEBI:30616"/>
        <dbReference type="ChEBI" id="CHEBI:57566"/>
        <dbReference type="ChEBI" id="CHEBI:58593"/>
        <dbReference type="ChEBI" id="CHEBI:456216"/>
        <dbReference type="EC" id="2.7.4.25"/>
    </reaction>
</comment>
<evidence type="ECO:0000256" key="3">
    <source>
        <dbReference type="ARBA" id="ARBA00022741"/>
    </source>
</evidence>
<keyword evidence="2 8" id="KW-0808">Transferase</keyword>
<gene>
    <name evidence="8 10" type="primary">cmk</name>
    <name evidence="10" type="ORF">MOHU_06680</name>
</gene>
<sequence>MKEKLSGNVAIDGPAGAGKSTAARLLAQKLGYLYIDTGAMYRALTWKALKRGINVFAEKQLVALAEETNIYLESTTGGILKVYCDGEEVTKAIRQENVSCHVSAVARVPEVRRRLVELQRKMAASNRVVMDGRDIGTNVLPEAPYKFFLTASLAERAQRRYQELLAAGQPAALEKIKEEIHKRDVQDSLREVDPLQPAPDAVIIDTTNLWIEEVVDKMLSIIYERHNFGTGGATNSGLSV</sequence>
<comment type="caution">
    <text evidence="10">The sequence shown here is derived from an EMBL/GenBank/DDBJ whole genome shotgun (WGS) entry which is preliminary data.</text>
</comment>
<feature type="binding site" evidence="8">
    <location>
        <begin position="13"/>
        <end position="21"/>
    </location>
    <ligand>
        <name>ATP</name>
        <dbReference type="ChEBI" id="CHEBI:30616"/>
    </ligand>
</feature>
<keyword evidence="4 8" id="KW-0418">Kinase</keyword>
<evidence type="ECO:0000256" key="6">
    <source>
        <dbReference type="ARBA" id="ARBA00047615"/>
    </source>
</evidence>
<dbReference type="GO" id="GO:0006220">
    <property type="term" value="P:pyrimidine nucleotide metabolic process"/>
    <property type="evidence" value="ECO:0007669"/>
    <property type="project" value="UniProtKB-UniRule"/>
</dbReference>
<dbReference type="Pfam" id="PF02224">
    <property type="entry name" value="Cytidylate_kin"/>
    <property type="match status" value="1"/>
</dbReference>
<reference evidence="10 11" key="1">
    <citation type="submission" date="2018-03" db="EMBL/GenBank/DDBJ databases">
        <title>Genome sequence of Moorella humiferrea DSM 23265.</title>
        <authorList>
            <person name="Poehlein A."/>
            <person name="Daniel R."/>
        </authorList>
    </citation>
    <scope>NUCLEOTIDE SEQUENCE [LARGE SCALE GENOMIC DNA]</scope>
    <source>
        <strain evidence="10 11">DSM 23265</strain>
    </source>
</reference>
<proteinExistence type="inferred from homology"/>
<evidence type="ECO:0000256" key="2">
    <source>
        <dbReference type="ARBA" id="ARBA00022679"/>
    </source>
</evidence>
<keyword evidence="3 8" id="KW-0547">Nucleotide-binding</keyword>
<dbReference type="NCBIfam" id="TIGR00017">
    <property type="entry name" value="cmk"/>
    <property type="match status" value="1"/>
</dbReference>
<dbReference type="PANTHER" id="PTHR21299:SF2">
    <property type="entry name" value="CYTIDYLATE KINASE"/>
    <property type="match status" value="1"/>
</dbReference>
<evidence type="ECO:0000256" key="7">
    <source>
        <dbReference type="ARBA" id="ARBA00048478"/>
    </source>
</evidence>
<evidence type="ECO:0000256" key="8">
    <source>
        <dbReference type="HAMAP-Rule" id="MF_00238"/>
    </source>
</evidence>
<dbReference type="Gene3D" id="3.40.50.300">
    <property type="entry name" value="P-loop containing nucleotide triphosphate hydrolases"/>
    <property type="match status" value="1"/>
</dbReference>
<organism evidence="10 11">
    <name type="scientific">Neomoorella humiferrea</name>
    <dbReference type="NCBI Taxonomy" id="676965"/>
    <lineage>
        <taxon>Bacteria</taxon>
        <taxon>Bacillati</taxon>
        <taxon>Bacillota</taxon>
        <taxon>Clostridia</taxon>
        <taxon>Neomoorellales</taxon>
        <taxon>Neomoorellaceae</taxon>
        <taxon>Neomoorella</taxon>
    </lineage>
</organism>
<protein>
    <recommendedName>
        <fullName evidence="8">Cytidylate kinase</fullName>
        <shortName evidence="8">CK</shortName>
        <ecNumber evidence="8">2.7.4.25</ecNumber>
    </recommendedName>
    <alternativeName>
        <fullName evidence="8">Cytidine monophosphate kinase</fullName>
        <shortName evidence="8">CMP kinase</shortName>
    </alternativeName>
</protein>
<dbReference type="Proteomes" id="UP000238415">
    <property type="component" value="Unassembled WGS sequence"/>
</dbReference>
<feature type="domain" description="Cytidylate kinase" evidence="9">
    <location>
        <begin position="9"/>
        <end position="222"/>
    </location>
</feature>
<dbReference type="GO" id="GO:0005524">
    <property type="term" value="F:ATP binding"/>
    <property type="evidence" value="ECO:0007669"/>
    <property type="project" value="UniProtKB-UniRule"/>
</dbReference>